<feature type="region of interest" description="Disordered" evidence="6">
    <location>
        <begin position="27"/>
        <end position="50"/>
    </location>
</feature>
<comment type="caution">
    <text evidence="8">The sequence shown here is derived from an EMBL/GenBank/DDBJ whole genome shotgun (WGS) entry which is preliminary data.</text>
</comment>
<reference evidence="8" key="1">
    <citation type="journal article" date="2014" name="Genome Announc.">
        <title>Draft Genome Sequences of Three Alkaliphilic Bacillus Strains, Bacillus wakoensis JCM 9140T, Bacillus akibai JCM 9157T, and Bacillus hemicellulosilyticus JCM 9152T.</title>
        <authorList>
            <person name="Yuki M."/>
            <person name="Oshima K."/>
            <person name="Suda W."/>
            <person name="Oshida Y."/>
            <person name="Kitamura K."/>
            <person name="Iida T."/>
            <person name="Hattori M."/>
            <person name="Ohkuma M."/>
        </authorList>
    </citation>
    <scope>NUCLEOTIDE SEQUENCE [LARGE SCALE GENOMIC DNA]</scope>
    <source>
        <strain evidence="8">JCM 9152</strain>
    </source>
</reference>
<dbReference type="CDD" id="cd13580">
    <property type="entry name" value="PBP2_AlgQ_like_1"/>
    <property type="match status" value="1"/>
</dbReference>
<name>W4QJ91_9BACI</name>
<dbReference type="PANTHER" id="PTHR43649:SF33">
    <property type="entry name" value="POLYGALACTURONAN_RHAMNOGALACTURONAN-BINDING PROTEIN YTCQ"/>
    <property type="match status" value="1"/>
</dbReference>
<feature type="signal peptide" evidence="7">
    <location>
        <begin position="1"/>
        <end position="27"/>
    </location>
</feature>
<dbReference type="SUPFAM" id="SSF53850">
    <property type="entry name" value="Periplasmic binding protein-like II"/>
    <property type="match status" value="1"/>
</dbReference>
<keyword evidence="5 8" id="KW-0449">Lipoprotein</keyword>
<keyword evidence="4" id="KW-0564">Palmitate</keyword>
<dbReference type="InterPro" id="IPR006059">
    <property type="entry name" value="SBP"/>
</dbReference>
<keyword evidence="2 7" id="KW-0732">Signal</keyword>
<feature type="chain" id="PRO_5039448429" evidence="7">
    <location>
        <begin position="28"/>
        <end position="515"/>
    </location>
</feature>
<proteinExistence type="predicted"/>
<evidence type="ECO:0000256" key="6">
    <source>
        <dbReference type="SAM" id="MobiDB-lite"/>
    </source>
</evidence>
<evidence type="ECO:0000256" key="3">
    <source>
        <dbReference type="ARBA" id="ARBA00023136"/>
    </source>
</evidence>
<evidence type="ECO:0000256" key="1">
    <source>
        <dbReference type="ARBA" id="ARBA00022475"/>
    </source>
</evidence>
<organism evidence="8 9">
    <name type="scientific">Halalkalibacter hemicellulosilyticusJCM 9152</name>
    <dbReference type="NCBI Taxonomy" id="1236971"/>
    <lineage>
        <taxon>Bacteria</taxon>
        <taxon>Bacillati</taxon>
        <taxon>Bacillota</taxon>
        <taxon>Bacilli</taxon>
        <taxon>Bacillales</taxon>
        <taxon>Bacillaceae</taxon>
        <taxon>Halalkalibacter</taxon>
    </lineage>
</organism>
<evidence type="ECO:0000256" key="4">
    <source>
        <dbReference type="ARBA" id="ARBA00023139"/>
    </source>
</evidence>
<evidence type="ECO:0000256" key="5">
    <source>
        <dbReference type="ARBA" id="ARBA00023288"/>
    </source>
</evidence>
<keyword evidence="9" id="KW-1185">Reference proteome</keyword>
<evidence type="ECO:0000256" key="7">
    <source>
        <dbReference type="SAM" id="SignalP"/>
    </source>
</evidence>
<feature type="compositionally biased region" description="Acidic residues" evidence="6">
    <location>
        <begin position="31"/>
        <end position="46"/>
    </location>
</feature>
<keyword evidence="3" id="KW-0472">Membrane</keyword>
<dbReference type="AlphaFoldDB" id="W4QJ91"/>
<evidence type="ECO:0000313" key="8">
    <source>
        <dbReference type="EMBL" id="GAE31708.1"/>
    </source>
</evidence>
<sequence length="515" mass="58008">MKKSLRLLVPFFAFILLVALIGCSNDASQDASDDSGDSTEETEDTSEERMEVTIMTTAFAPDPVDSDSPALQAIEDYTNMDINLQLVANANYDDRFNVTLASGDLPHIMMATKTASFINAARDGAFWDITDYLDDYDNLSQANEIVLNNISVDGRIYGVYRERPLGRNAVTINKEWLDNLGLDIPQTIDEFYEVLRAFTYDDPNQSGEDDTYGMVVSEWHGPWDVMQLWFDVPNEWGFDENGELLPDFMFDEYMDALNFFKKIYDEGLVNEDFAVMDSGQWFDPVVNGTAGVVVDVADQANRLQNRITENYTDDEIILDVFGAVEGPNGFRNKPTPGYHGMLAISRTAVQTEDELRRVLQFLNDLNDEVPQNLSYNGVEGIHHEIIDGELVITAQQDGGELFDKEVMDLNQFQMGIPEARFLKGPQTALQEKADQVMEENLDIVVPNPAEPLVSPTYTERGTQLDNIIEDARIMYIVGQIDEAGLQDEIELWLRSGGTEYIEEINEAYQIAQDAQ</sequence>
<dbReference type="PANTHER" id="PTHR43649">
    <property type="entry name" value="ARABINOSE-BINDING PROTEIN-RELATED"/>
    <property type="match status" value="1"/>
</dbReference>
<accession>W4QJ91</accession>
<dbReference type="Pfam" id="PF01547">
    <property type="entry name" value="SBP_bac_1"/>
    <property type="match status" value="1"/>
</dbReference>
<dbReference type="InterPro" id="IPR050490">
    <property type="entry name" value="Bact_solute-bd_prot1"/>
</dbReference>
<dbReference type="Gene3D" id="3.40.190.10">
    <property type="entry name" value="Periplasmic binding protein-like II"/>
    <property type="match status" value="2"/>
</dbReference>
<keyword evidence="1" id="KW-1003">Cell membrane</keyword>
<protein>
    <submittedName>
        <fullName evidence="8">Lipoprotein</fullName>
    </submittedName>
</protein>
<dbReference type="EMBL" id="BAUU01000023">
    <property type="protein sequence ID" value="GAE31708.1"/>
    <property type="molecule type" value="Genomic_DNA"/>
</dbReference>
<dbReference type="STRING" id="1236971.JCM9152_3193"/>
<dbReference type="PROSITE" id="PS51257">
    <property type="entry name" value="PROKAR_LIPOPROTEIN"/>
    <property type="match status" value="1"/>
</dbReference>
<dbReference type="Proteomes" id="UP000018895">
    <property type="component" value="Unassembled WGS sequence"/>
</dbReference>
<evidence type="ECO:0000313" key="9">
    <source>
        <dbReference type="Proteomes" id="UP000018895"/>
    </source>
</evidence>
<evidence type="ECO:0000256" key="2">
    <source>
        <dbReference type="ARBA" id="ARBA00022729"/>
    </source>
</evidence>
<gene>
    <name evidence="8" type="ORF">JCM9152_3193</name>
</gene>
<dbReference type="RefSeq" id="WP_035345846.1">
    <property type="nucleotide sequence ID" value="NZ_BAUU01000023.1"/>
</dbReference>